<feature type="non-terminal residue" evidence="2">
    <location>
        <position position="75"/>
    </location>
</feature>
<reference evidence="2" key="1">
    <citation type="submission" date="2023-06" db="EMBL/GenBank/DDBJ databases">
        <authorList>
            <person name="Delattre M."/>
        </authorList>
    </citation>
    <scope>NUCLEOTIDE SEQUENCE</scope>
    <source>
        <strain evidence="2">AF72</strain>
    </source>
</reference>
<accession>A0AA36C7T8</accession>
<evidence type="ECO:0000313" key="3">
    <source>
        <dbReference type="Proteomes" id="UP001177023"/>
    </source>
</evidence>
<feature type="compositionally biased region" description="Polar residues" evidence="1">
    <location>
        <begin position="1"/>
        <end position="14"/>
    </location>
</feature>
<gene>
    <name evidence="2" type="ORF">MSPICULIGERA_LOCUS2052</name>
</gene>
<protein>
    <submittedName>
        <fullName evidence="2">Uncharacterized protein</fullName>
    </submittedName>
</protein>
<dbReference type="EMBL" id="CATQJA010000629">
    <property type="protein sequence ID" value="CAJ0562177.1"/>
    <property type="molecule type" value="Genomic_DNA"/>
</dbReference>
<feature type="region of interest" description="Disordered" evidence="1">
    <location>
        <begin position="1"/>
        <end position="20"/>
    </location>
</feature>
<dbReference type="AlphaFoldDB" id="A0AA36C7T8"/>
<sequence length="75" mass="7649">MQSPVLLSPQQTIPPQLPAPPISVSTPVTAPSGFQHLLHFLGTLGKNGVVDGALAPKSATTATAAIDMGNMMQSN</sequence>
<organism evidence="2 3">
    <name type="scientific">Mesorhabditis spiculigera</name>
    <dbReference type="NCBI Taxonomy" id="96644"/>
    <lineage>
        <taxon>Eukaryota</taxon>
        <taxon>Metazoa</taxon>
        <taxon>Ecdysozoa</taxon>
        <taxon>Nematoda</taxon>
        <taxon>Chromadorea</taxon>
        <taxon>Rhabditida</taxon>
        <taxon>Rhabditina</taxon>
        <taxon>Rhabditomorpha</taxon>
        <taxon>Rhabditoidea</taxon>
        <taxon>Rhabditidae</taxon>
        <taxon>Mesorhabditinae</taxon>
        <taxon>Mesorhabditis</taxon>
    </lineage>
</organism>
<name>A0AA36C7T8_9BILA</name>
<comment type="caution">
    <text evidence="2">The sequence shown here is derived from an EMBL/GenBank/DDBJ whole genome shotgun (WGS) entry which is preliminary data.</text>
</comment>
<proteinExistence type="predicted"/>
<dbReference type="Proteomes" id="UP001177023">
    <property type="component" value="Unassembled WGS sequence"/>
</dbReference>
<evidence type="ECO:0000256" key="1">
    <source>
        <dbReference type="SAM" id="MobiDB-lite"/>
    </source>
</evidence>
<keyword evidence="3" id="KW-1185">Reference proteome</keyword>
<evidence type="ECO:0000313" key="2">
    <source>
        <dbReference type="EMBL" id="CAJ0562177.1"/>
    </source>
</evidence>